<evidence type="ECO:0000313" key="1">
    <source>
        <dbReference type="EMBL" id="RAK90107.1"/>
    </source>
</evidence>
<protein>
    <submittedName>
        <fullName evidence="1">Uncharacterized protein</fullName>
    </submittedName>
</protein>
<accession>A0ACD1II89</accession>
<organism evidence="1 2">
    <name type="scientific">Aspergillus costaricaensis CBS 115574</name>
    <dbReference type="NCBI Taxonomy" id="1448317"/>
    <lineage>
        <taxon>Eukaryota</taxon>
        <taxon>Fungi</taxon>
        <taxon>Dikarya</taxon>
        <taxon>Ascomycota</taxon>
        <taxon>Pezizomycotina</taxon>
        <taxon>Eurotiomycetes</taxon>
        <taxon>Eurotiomycetidae</taxon>
        <taxon>Eurotiales</taxon>
        <taxon>Aspergillaceae</taxon>
        <taxon>Aspergillus</taxon>
        <taxon>Aspergillus subgen. Circumdati</taxon>
    </lineage>
</organism>
<reference evidence="1" key="1">
    <citation type="submission" date="2018-02" db="EMBL/GenBank/DDBJ databases">
        <title>The genomes of Aspergillus section Nigri reveals drivers in fungal speciation.</title>
        <authorList>
            <consortium name="DOE Joint Genome Institute"/>
            <person name="Vesth T.C."/>
            <person name="Nybo J."/>
            <person name="Theobald S."/>
            <person name="Brandl J."/>
            <person name="Frisvad J.C."/>
            <person name="Nielsen K.F."/>
            <person name="Lyhne E.K."/>
            <person name="Kogle M.E."/>
            <person name="Kuo A."/>
            <person name="Riley R."/>
            <person name="Clum A."/>
            <person name="Nolan M."/>
            <person name="Lipzen A."/>
            <person name="Salamov A."/>
            <person name="Henrissat B."/>
            <person name="Wiebenga A."/>
            <person name="De vries R.P."/>
            <person name="Grigoriev I.V."/>
            <person name="Mortensen U.H."/>
            <person name="Andersen M.R."/>
            <person name="Baker S.E."/>
        </authorList>
    </citation>
    <scope>NUCLEOTIDE SEQUENCE</scope>
    <source>
        <strain evidence="1">CBS 115574</strain>
    </source>
</reference>
<keyword evidence="2" id="KW-1185">Reference proteome</keyword>
<dbReference type="EMBL" id="KZ824545">
    <property type="protein sequence ID" value="RAK90107.1"/>
    <property type="molecule type" value="Genomic_DNA"/>
</dbReference>
<evidence type="ECO:0000313" key="2">
    <source>
        <dbReference type="Proteomes" id="UP000249748"/>
    </source>
</evidence>
<gene>
    <name evidence="1" type="ORF">BO79DRAFT_262617</name>
</gene>
<sequence length="472" mass="51070">MSTMLTRPTAILIFSLVFLNLYLFHRLIRQPVVPLSSTIVPTPSPAAAEIQEIHLPPQQPPPITTTTEDPTTLFPTTTLATITTHTTTSTSTSTTTHPPKTHTHTHPQPTSHSIPHKLWQKTGTKGLTTQAESWISTWTTLNPHLRHEILTETSSLAYVETNFRPIWPEIADLYTSLSVPILRADLLRLLILYIDGGIWSDLDVSCEVPISQWPIPPTANVVVGIEFDGWQFASWTVMSTPGNGHIYHAIEYVAGRLEGLARENNVTVGEVTMEMIPDVVDVTGPQAITVALLETISEEVGRGVGKEEIEGIGEGGVLLGDVLVLPQASFAALQGGMPQGQGEYFVSHHYAGSWKNEVGGEEGVKEDDEEEQDGEEEVVIVVEDGDEGADGEGDGGKEEGIRVWYSMLCIMSIIGNVHVSHVALLTVTYASHLFGINSAAHSSAVANIIPRVIMADVSVSIVITSSMIGISC</sequence>
<dbReference type="Proteomes" id="UP000249748">
    <property type="component" value="Unassembled WGS sequence"/>
</dbReference>
<name>A0ACD1II89_9EURO</name>
<proteinExistence type="predicted"/>